<evidence type="ECO:0000256" key="8">
    <source>
        <dbReference type="ARBA" id="ARBA00023010"/>
    </source>
</evidence>
<comment type="function">
    <text evidence="10">Required for protein translocation and folding in the endoplasmic reticulum (ER). Functions as a nucleotide exchange factor for the ER lumenal chaperone HSPA5.</text>
</comment>
<dbReference type="Proteomes" id="UP000236370">
    <property type="component" value="Unassembled WGS sequence"/>
</dbReference>
<feature type="compositionally biased region" description="Basic and acidic residues" evidence="11">
    <location>
        <begin position="7"/>
        <end position="21"/>
    </location>
</feature>
<keyword evidence="5" id="KW-0732">Signal</keyword>
<comment type="caution">
    <text evidence="12">The sequence shown here is derived from an EMBL/GenBank/DDBJ whole genome shotgun (WGS) entry which is preliminary data.</text>
</comment>
<evidence type="ECO:0000256" key="9">
    <source>
        <dbReference type="ARBA" id="ARBA00023180"/>
    </source>
</evidence>
<dbReference type="Gene3D" id="1.25.10.10">
    <property type="entry name" value="Leucine-rich Repeat Variant"/>
    <property type="match status" value="1"/>
</dbReference>
<evidence type="ECO:0000256" key="2">
    <source>
        <dbReference type="ARBA" id="ARBA00010588"/>
    </source>
</evidence>
<keyword evidence="6" id="KW-0256">Endoplasmic reticulum</keyword>
<keyword evidence="8" id="KW-0811">Translocation</keyword>
<keyword evidence="4" id="KW-0813">Transport</keyword>
<organism evidence="12 13">
    <name type="scientific">Pan troglodytes</name>
    <name type="common">Chimpanzee</name>
    <dbReference type="NCBI Taxonomy" id="9598"/>
    <lineage>
        <taxon>Eukaryota</taxon>
        <taxon>Metazoa</taxon>
        <taxon>Chordata</taxon>
        <taxon>Craniata</taxon>
        <taxon>Vertebrata</taxon>
        <taxon>Euteleostomi</taxon>
        <taxon>Mammalia</taxon>
        <taxon>Eutheria</taxon>
        <taxon>Euarchontoglires</taxon>
        <taxon>Primates</taxon>
        <taxon>Haplorrhini</taxon>
        <taxon>Catarrhini</taxon>
        <taxon>Hominidae</taxon>
        <taxon>Pan</taxon>
    </lineage>
</organism>
<evidence type="ECO:0000256" key="5">
    <source>
        <dbReference type="ARBA" id="ARBA00022729"/>
    </source>
</evidence>
<accession>A0A2J8JIC5</accession>
<sequence length="83" mass="8811">LKSALAKFKEGAEMESSKEDKMDNAQDLLSFGGLQVVINGLNSTEPLVKEYAAFVLGAAFSSNPKVQVEAIEGGALQKLLVIL</sequence>
<dbReference type="InterPro" id="IPR016024">
    <property type="entry name" value="ARM-type_fold"/>
</dbReference>
<dbReference type="InterPro" id="IPR050693">
    <property type="entry name" value="Hsp70_NEF-Inhibitors"/>
</dbReference>
<feature type="non-terminal residue" evidence="12">
    <location>
        <position position="83"/>
    </location>
</feature>
<dbReference type="SUPFAM" id="SSF48371">
    <property type="entry name" value="ARM repeat"/>
    <property type="match status" value="1"/>
</dbReference>
<dbReference type="SMR" id="A0A2J8JIC5"/>
<dbReference type="EMBL" id="NBAG03000455">
    <property type="protein sequence ID" value="PNI22527.1"/>
    <property type="molecule type" value="Genomic_DNA"/>
</dbReference>
<comment type="subcellular location">
    <subcellularLocation>
        <location evidence="1">Endoplasmic reticulum lumen</location>
    </subcellularLocation>
</comment>
<gene>
    <name evidence="12" type="ORF">CK820_G0047073</name>
</gene>
<dbReference type="AlphaFoldDB" id="A0A2J8JIC5"/>
<evidence type="ECO:0000256" key="1">
    <source>
        <dbReference type="ARBA" id="ARBA00004319"/>
    </source>
</evidence>
<protein>
    <recommendedName>
        <fullName evidence="3">Nucleotide exchange factor SIL1</fullName>
    </recommendedName>
</protein>
<evidence type="ECO:0000256" key="3">
    <source>
        <dbReference type="ARBA" id="ARBA00015352"/>
    </source>
</evidence>
<evidence type="ECO:0000313" key="12">
    <source>
        <dbReference type="EMBL" id="PNI22527.1"/>
    </source>
</evidence>
<dbReference type="InterPro" id="IPR011989">
    <property type="entry name" value="ARM-like"/>
</dbReference>
<comment type="similarity">
    <text evidence="2">Belongs to the SIL1 family.</text>
</comment>
<evidence type="ECO:0000256" key="4">
    <source>
        <dbReference type="ARBA" id="ARBA00022448"/>
    </source>
</evidence>
<dbReference type="PANTHER" id="PTHR19316">
    <property type="entry name" value="PROTEIN FOLDING REGULATOR"/>
    <property type="match status" value="1"/>
</dbReference>
<evidence type="ECO:0000313" key="13">
    <source>
        <dbReference type="Proteomes" id="UP000236370"/>
    </source>
</evidence>
<evidence type="ECO:0000256" key="11">
    <source>
        <dbReference type="SAM" id="MobiDB-lite"/>
    </source>
</evidence>
<keyword evidence="9" id="KW-0325">Glycoprotein</keyword>
<name>A0A2J8JIC5_PANTR</name>
<keyword evidence="7" id="KW-0653">Protein transport</keyword>
<feature type="region of interest" description="Disordered" evidence="11">
    <location>
        <begin position="1"/>
        <end position="21"/>
    </location>
</feature>
<evidence type="ECO:0000256" key="6">
    <source>
        <dbReference type="ARBA" id="ARBA00022824"/>
    </source>
</evidence>
<evidence type="ECO:0000256" key="10">
    <source>
        <dbReference type="ARBA" id="ARBA00037748"/>
    </source>
</evidence>
<proteinExistence type="inferred from homology"/>
<dbReference type="GO" id="GO:0015031">
    <property type="term" value="P:protein transport"/>
    <property type="evidence" value="ECO:0007669"/>
    <property type="project" value="UniProtKB-KW"/>
</dbReference>
<feature type="non-terminal residue" evidence="12">
    <location>
        <position position="1"/>
    </location>
</feature>
<evidence type="ECO:0000256" key="7">
    <source>
        <dbReference type="ARBA" id="ARBA00022927"/>
    </source>
</evidence>
<reference evidence="12 13" key="1">
    <citation type="submission" date="2017-12" db="EMBL/GenBank/DDBJ databases">
        <title>High-resolution comparative analysis of great ape genomes.</title>
        <authorList>
            <person name="Pollen A."/>
            <person name="Hastie A."/>
            <person name="Hormozdiari F."/>
            <person name="Dougherty M."/>
            <person name="Liu R."/>
            <person name="Chaisson M."/>
            <person name="Hoppe E."/>
            <person name="Hill C."/>
            <person name="Pang A."/>
            <person name="Hillier L."/>
            <person name="Baker C."/>
            <person name="Armstrong J."/>
            <person name="Shendure J."/>
            <person name="Paten B."/>
            <person name="Wilson R."/>
            <person name="Chao H."/>
            <person name="Schneider V."/>
            <person name="Ventura M."/>
            <person name="Kronenberg Z."/>
            <person name="Murali S."/>
            <person name="Gordon D."/>
            <person name="Cantsilieris S."/>
            <person name="Munson K."/>
            <person name="Nelson B."/>
            <person name="Raja A."/>
            <person name="Underwood J."/>
            <person name="Diekhans M."/>
            <person name="Fiddes I."/>
            <person name="Haussler D."/>
            <person name="Eichler E."/>
        </authorList>
    </citation>
    <scope>NUCLEOTIDE SEQUENCE [LARGE SCALE GENOMIC DNA]</scope>
    <source>
        <strain evidence="12">Yerkes chimp pedigree #C0471</strain>
    </source>
</reference>
<dbReference type="GO" id="GO:0005788">
    <property type="term" value="C:endoplasmic reticulum lumen"/>
    <property type="evidence" value="ECO:0007669"/>
    <property type="project" value="UniProtKB-SubCell"/>
</dbReference>
<dbReference type="PANTHER" id="PTHR19316:SF35">
    <property type="entry name" value="NUCLEOTIDE EXCHANGE FACTOR SIL1"/>
    <property type="match status" value="1"/>
</dbReference>